<dbReference type="EMBL" id="ACJN02000003">
    <property type="protein sequence ID" value="EFI33369.1"/>
    <property type="molecule type" value="Genomic_DNA"/>
</dbReference>
<protein>
    <submittedName>
        <fullName evidence="9">Type II secretion system F domain protein</fullName>
    </submittedName>
</protein>
<comment type="caution">
    <text evidence="9">The sequence shown here is derived from an EMBL/GenBank/DDBJ whole genome shotgun (WGS) entry which is preliminary data.</text>
</comment>
<evidence type="ECO:0000256" key="2">
    <source>
        <dbReference type="ARBA" id="ARBA00005745"/>
    </source>
</evidence>
<reference evidence="9" key="1">
    <citation type="submission" date="2010-05" db="EMBL/GenBank/DDBJ databases">
        <title>The draft genome of Desulfonatronospira thiodismutans ASO3-1.</title>
        <authorList>
            <consortium name="US DOE Joint Genome Institute (JGI-PGF)"/>
            <person name="Lucas S."/>
            <person name="Copeland A."/>
            <person name="Lapidus A."/>
            <person name="Cheng J.-F."/>
            <person name="Bruce D."/>
            <person name="Goodwin L."/>
            <person name="Pitluck S."/>
            <person name="Chertkov O."/>
            <person name="Brettin T."/>
            <person name="Detter J.C."/>
            <person name="Han C."/>
            <person name="Land M.L."/>
            <person name="Hauser L."/>
            <person name="Kyrpides N."/>
            <person name="Mikhailova N."/>
            <person name="Muyzer G."/>
            <person name="Woyke T."/>
        </authorList>
    </citation>
    <scope>NUCLEOTIDE SEQUENCE [LARGE SCALE GENOMIC DNA]</scope>
    <source>
        <strain evidence="9">ASO3-1</strain>
    </source>
</reference>
<keyword evidence="3" id="KW-1003">Cell membrane</keyword>
<keyword evidence="7" id="KW-0472">Membrane</keyword>
<evidence type="ECO:0000313" key="10">
    <source>
        <dbReference type="Proteomes" id="UP000005496"/>
    </source>
</evidence>
<comment type="subcellular location">
    <subcellularLocation>
        <location evidence="1">Cell inner membrane</location>
        <topology evidence="1">Multi-pass membrane protein</topology>
    </subcellularLocation>
</comment>
<keyword evidence="10" id="KW-1185">Reference proteome</keyword>
<dbReference type="InterPro" id="IPR042094">
    <property type="entry name" value="T2SS_GspF_sf"/>
</dbReference>
<feature type="domain" description="Type II secretion system protein GspF" evidence="8">
    <location>
        <begin position="71"/>
        <end position="194"/>
    </location>
</feature>
<evidence type="ECO:0000256" key="3">
    <source>
        <dbReference type="ARBA" id="ARBA00022475"/>
    </source>
</evidence>
<dbReference type="FunFam" id="1.20.81.30:FF:000001">
    <property type="entry name" value="Type II secretion system protein F"/>
    <property type="match status" value="1"/>
</dbReference>
<feature type="domain" description="Type II secretion system protein GspF" evidence="8">
    <location>
        <begin position="274"/>
        <end position="396"/>
    </location>
</feature>
<dbReference type="PANTHER" id="PTHR30012:SF0">
    <property type="entry name" value="TYPE II SECRETION SYSTEM PROTEIN F-RELATED"/>
    <property type="match status" value="1"/>
</dbReference>
<dbReference type="GO" id="GO:0005886">
    <property type="term" value="C:plasma membrane"/>
    <property type="evidence" value="ECO:0007669"/>
    <property type="project" value="UniProtKB-SubCell"/>
</dbReference>
<name>D6SRQ3_9BACT</name>
<dbReference type="OrthoDB" id="9805682at2"/>
<dbReference type="InterPro" id="IPR003004">
    <property type="entry name" value="GspF/PilC"/>
</dbReference>
<dbReference type="Gene3D" id="1.20.81.30">
    <property type="entry name" value="Type II secretion system (T2SS), domain F"/>
    <property type="match status" value="2"/>
</dbReference>
<gene>
    <name evidence="9" type="ORF">Dthio_PD0697</name>
</gene>
<evidence type="ECO:0000256" key="6">
    <source>
        <dbReference type="ARBA" id="ARBA00022989"/>
    </source>
</evidence>
<dbReference type="PRINTS" id="PR00812">
    <property type="entry name" value="BCTERIALGSPF"/>
</dbReference>
<dbReference type="GO" id="GO:0015628">
    <property type="term" value="P:protein secretion by the type II secretion system"/>
    <property type="evidence" value="ECO:0007669"/>
    <property type="project" value="TreeGrafter"/>
</dbReference>
<dbReference type="eggNOG" id="COG1459">
    <property type="taxonomic scope" value="Bacteria"/>
</dbReference>
<evidence type="ECO:0000256" key="4">
    <source>
        <dbReference type="ARBA" id="ARBA00022519"/>
    </source>
</evidence>
<dbReference type="Proteomes" id="UP000005496">
    <property type="component" value="Unassembled WGS sequence"/>
</dbReference>
<dbReference type="AlphaFoldDB" id="D6SRQ3"/>
<dbReference type="RefSeq" id="WP_008870727.1">
    <property type="nucleotide sequence ID" value="NZ_ACJN02000003.1"/>
</dbReference>
<comment type="similarity">
    <text evidence="2">Belongs to the GSP F family.</text>
</comment>
<accession>D6SRQ3</accession>
<dbReference type="PANTHER" id="PTHR30012">
    <property type="entry name" value="GENERAL SECRETION PATHWAY PROTEIN"/>
    <property type="match status" value="1"/>
</dbReference>
<dbReference type="InterPro" id="IPR018076">
    <property type="entry name" value="T2SS_GspF_dom"/>
</dbReference>
<evidence type="ECO:0000256" key="7">
    <source>
        <dbReference type="ARBA" id="ARBA00023136"/>
    </source>
</evidence>
<evidence type="ECO:0000259" key="8">
    <source>
        <dbReference type="Pfam" id="PF00482"/>
    </source>
</evidence>
<sequence>MPPFKYKAINDQGATVSGTIDAADPGEAQEKLVRQGLIPQQVSTSREVFGDLSGRINLFLARVRLTDLVIFTKQFRTLMKAGLPMGSLLDVLEEQTENLKLKRTAARMKKDIQEGGTLAEAFEKEPQIFSQLYCNMIRAGESSGRMVDVLDRLIYLMQHEHKVKSDIKSALRYPVIVVIALFAAFLFLLTFVIPQFVGIFEGAGIELPLPTRISLALYQWIVVYWPVSVGTVISLAAGLYIFLRTEKGQYVKDLVLLRIPVLGPVLLKAAMSRFASIFSILQASGVSVLNAMDVLTGTIGNKVISGEFQRIQAELRQGRGISGPLGQSRFFTPMVISMVATGEEAGNLDEMLSEVSIHYDDEVEYAVSRMSETLGPVLIAMLAGVVGFFALAIFLPMWDMVQTI</sequence>
<keyword evidence="4" id="KW-0997">Cell inner membrane</keyword>
<dbReference type="Pfam" id="PF00482">
    <property type="entry name" value="T2SSF"/>
    <property type="match status" value="2"/>
</dbReference>
<evidence type="ECO:0000313" key="9">
    <source>
        <dbReference type="EMBL" id="EFI33369.1"/>
    </source>
</evidence>
<keyword evidence="6" id="KW-1133">Transmembrane helix</keyword>
<evidence type="ECO:0000256" key="5">
    <source>
        <dbReference type="ARBA" id="ARBA00022692"/>
    </source>
</evidence>
<organism evidence="9 10">
    <name type="scientific">Desulfonatronospira thiodismutans ASO3-1</name>
    <dbReference type="NCBI Taxonomy" id="555779"/>
    <lineage>
        <taxon>Bacteria</taxon>
        <taxon>Pseudomonadati</taxon>
        <taxon>Thermodesulfobacteriota</taxon>
        <taxon>Desulfovibrionia</taxon>
        <taxon>Desulfovibrionales</taxon>
        <taxon>Desulfonatronovibrionaceae</taxon>
        <taxon>Desulfonatronospira</taxon>
    </lineage>
</organism>
<evidence type="ECO:0000256" key="1">
    <source>
        <dbReference type="ARBA" id="ARBA00004429"/>
    </source>
</evidence>
<proteinExistence type="inferred from homology"/>
<keyword evidence="5" id="KW-0812">Transmembrane</keyword>